<evidence type="ECO:0000313" key="3">
    <source>
        <dbReference type="EMBL" id="PNU20801.1"/>
    </source>
</evidence>
<name>A0A2K2HC29_9BACT</name>
<dbReference type="Proteomes" id="UP000236340">
    <property type="component" value="Unassembled WGS sequence"/>
</dbReference>
<accession>A0A2K2HC29</accession>
<dbReference type="SUPFAM" id="SSF48695">
    <property type="entry name" value="Multiheme cytochromes"/>
    <property type="match status" value="2"/>
</dbReference>
<sequence length="460" mass="51103">MFTMRPLWGLSTVAKRVPSTRCRRSTVRRRGTASNGCNAQPVTILTSIRAVSAIRCLSGAITPELRPPTIQRPVMPAMLRRRTTPARSITFKNDVNVMRYLLLCFVFLISVSTSWAALSRGGKLQGAHGDRQALPKTCRACHRGMNMSISGEEGSCLSCHGSTVNRTAMQERGYLGKQAGGLKNIEAELVKPYRHPVLDVKGVHRQGEALPEEIVNATRHSECVDCHDPHLVSAEAPFRGLKGRRVGNFIADIKDEYELCYRCHSSSANLPVDSTDKHLEFKVTNRSFHPVEGEGRNKYVISLLEPYNETQERPGDISMLSCSSCHGSDEVDGPRGPHGSRFRGLLKYNYEMDDGRNESYYAYQLCYTCHDRNSILGDESFSLHSLHILGDRSRGEAGTSCFTCHDAHGSQQNQYLIRFNEDVVRPAANGRLEYKAQGVASRHGSCTLSCHGVEHDALSY</sequence>
<dbReference type="InterPro" id="IPR036280">
    <property type="entry name" value="Multihaem_cyt_sf"/>
</dbReference>
<dbReference type="PANTHER" id="PTHR35038">
    <property type="entry name" value="DISSIMILATORY SULFITE REDUCTASE SIRA"/>
    <property type="match status" value="1"/>
</dbReference>
<feature type="transmembrane region" description="Helical" evidence="2">
    <location>
        <begin position="97"/>
        <end position="118"/>
    </location>
</feature>
<dbReference type="Gene3D" id="1.10.1130.10">
    <property type="entry name" value="Flavocytochrome C3, Chain A"/>
    <property type="match status" value="2"/>
</dbReference>
<reference evidence="3 4" key="1">
    <citation type="journal article" date="2018" name="Genome Announc.">
        <title>Genome Sequence of Geothermobacter sp. HR-1 Iron Reducer from the Loihi Seamount.</title>
        <authorList>
            <person name="Smith H."/>
            <person name="Abuyen K."/>
            <person name="Tremblay J."/>
            <person name="Savalia P."/>
            <person name="Perez-Rodriguez I."/>
            <person name="Emerson D."/>
            <person name="Tully B."/>
            <person name="Amend J."/>
        </authorList>
    </citation>
    <scope>NUCLEOTIDE SEQUENCE [LARGE SCALE GENOMIC DNA]</scope>
    <source>
        <strain evidence="3 4">HR-1</strain>
    </source>
</reference>
<dbReference type="AlphaFoldDB" id="A0A2K2HC29"/>
<keyword evidence="2" id="KW-0472">Membrane</keyword>
<organism evidence="3 4">
    <name type="scientific">Geothermobacter hydrogeniphilus</name>
    <dbReference type="NCBI Taxonomy" id="1969733"/>
    <lineage>
        <taxon>Bacteria</taxon>
        <taxon>Pseudomonadati</taxon>
        <taxon>Thermodesulfobacteriota</taxon>
        <taxon>Desulfuromonadia</taxon>
        <taxon>Desulfuromonadales</taxon>
        <taxon>Geothermobacteraceae</taxon>
        <taxon>Geothermobacter</taxon>
    </lineage>
</organism>
<keyword evidence="1" id="KW-0732">Signal</keyword>
<protein>
    <submittedName>
        <fullName evidence="3">Cytochrome C</fullName>
    </submittedName>
</protein>
<evidence type="ECO:0000256" key="1">
    <source>
        <dbReference type="ARBA" id="ARBA00022729"/>
    </source>
</evidence>
<dbReference type="PANTHER" id="PTHR35038:SF6">
    <property type="entry name" value="SURFACE LOCALIZED DECAHEME CYTOCHROME C LIPOPROTEIN"/>
    <property type="match status" value="1"/>
</dbReference>
<dbReference type="InterPro" id="IPR051829">
    <property type="entry name" value="Multiheme_Cytochr_ET"/>
</dbReference>
<dbReference type="EMBL" id="PPFX01000008">
    <property type="protein sequence ID" value="PNU20801.1"/>
    <property type="molecule type" value="Genomic_DNA"/>
</dbReference>
<evidence type="ECO:0000256" key="2">
    <source>
        <dbReference type="SAM" id="Phobius"/>
    </source>
</evidence>
<proteinExistence type="predicted"/>
<keyword evidence="2" id="KW-1133">Transmembrane helix</keyword>
<comment type="caution">
    <text evidence="3">The sequence shown here is derived from an EMBL/GenBank/DDBJ whole genome shotgun (WGS) entry which is preliminary data.</text>
</comment>
<evidence type="ECO:0000313" key="4">
    <source>
        <dbReference type="Proteomes" id="UP000236340"/>
    </source>
</evidence>
<keyword evidence="2" id="KW-0812">Transmembrane</keyword>
<gene>
    <name evidence="3" type="ORF">C2E25_05295</name>
</gene>
<dbReference type="GO" id="GO:0016491">
    <property type="term" value="F:oxidoreductase activity"/>
    <property type="evidence" value="ECO:0007669"/>
    <property type="project" value="TreeGrafter"/>
</dbReference>